<organism evidence="2">
    <name type="scientific">hydrothermal vent metagenome</name>
    <dbReference type="NCBI Taxonomy" id="652676"/>
    <lineage>
        <taxon>unclassified sequences</taxon>
        <taxon>metagenomes</taxon>
        <taxon>ecological metagenomes</taxon>
    </lineage>
</organism>
<dbReference type="PANTHER" id="PTHR30270">
    <property type="entry name" value="THIAMINE-MONOPHOSPHATE KINASE"/>
    <property type="match status" value="1"/>
</dbReference>
<feature type="domain" description="PurM-like N-terminal" evidence="1">
    <location>
        <begin position="28"/>
        <end position="142"/>
    </location>
</feature>
<dbReference type="GO" id="GO:0009030">
    <property type="term" value="F:thiamine-phosphate kinase activity"/>
    <property type="evidence" value="ECO:0007669"/>
    <property type="project" value="UniProtKB-EC"/>
</dbReference>
<sequence length="327" mass="34408">MSSGEFDLISRYFAPLSSKGPPAYALTDDGAVLSPPAGHDLVFTKDALVADVHFFAGDAPDLIARKAMRVNLSDLAAMGATPLGYLLALALPKNMENIDQWLADFSAGLGRDQVEFGCSLFGGDTVSTNGPMVISLTAIGSVEKGKALRRRGAQVGDGIYVSGTLGDAALGLKSLSGEAGPPDETLIDRYHLPRPRLELGQKLYGIASAVLDISDGLAGDIGHICDLPGSQSALGAEITADLIPLSGAAGKLLESFPAYKNLIWNGGDDYELLFTAPDHMADKLASLAGELDLPLTRIGRITDNPLITIQGRSGENLMKNEQGFRHF</sequence>
<dbReference type="SUPFAM" id="SSF55326">
    <property type="entry name" value="PurM N-terminal domain-like"/>
    <property type="match status" value="1"/>
</dbReference>
<protein>
    <submittedName>
        <fullName evidence="2">Thiamine-monophosphate kinase</fullName>
        <ecNumber evidence="2">2.7.4.16</ecNumber>
    </submittedName>
</protein>
<evidence type="ECO:0000313" key="2">
    <source>
        <dbReference type="EMBL" id="VAV98917.1"/>
    </source>
</evidence>
<evidence type="ECO:0000259" key="1">
    <source>
        <dbReference type="Pfam" id="PF00586"/>
    </source>
</evidence>
<dbReference type="AlphaFoldDB" id="A0A3B0S2C9"/>
<dbReference type="EC" id="2.7.4.16" evidence="2"/>
<dbReference type="PANTHER" id="PTHR30270:SF0">
    <property type="entry name" value="THIAMINE-MONOPHOSPHATE KINASE"/>
    <property type="match status" value="1"/>
</dbReference>
<dbReference type="EMBL" id="UOEJ01000107">
    <property type="protein sequence ID" value="VAV98917.1"/>
    <property type="molecule type" value="Genomic_DNA"/>
</dbReference>
<reference evidence="2" key="1">
    <citation type="submission" date="2018-06" db="EMBL/GenBank/DDBJ databases">
        <authorList>
            <person name="Zhirakovskaya E."/>
        </authorList>
    </citation>
    <scope>NUCLEOTIDE SEQUENCE</scope>
</reference>
<dbReference type="InterPro" id="IPR036676">
    <property type="entry name" value="PurM-like_C_sf"/>
</dbReference>
<dbReference type="SUPFAM" id="SSF56042">
    <property type="entry name" value="PurM C-terminal domain-like"/>
    <property type="match status" value="1"/>
</dbReference>
<proteinExistence type="inferred from homology"/>
<dbReference type="PIRSF" id="PIRSF005303">
    <property type="entry name" value="Thiam_monoph_kin"/>
    <property type="match status" value="1"/>
</dbReference>
<dbReference type="Gene3D" id="3.30.1330.10">
    <property type="entry name" value="PurM-like, N-terminal domain"/>
    <property type="match status" value="1"/>
</dbReference>
<name>A0A3B0S2C9_9ZZZZ</name>
<dbReference type="InterPro" id="IPR016188">
    <property type="entry name" value="PurM-like_N"/>
</dbReference>
<dbReference type="HAMAP" id="MF_02128">
    <property type="entry name" value="TMP_kinase"/>
    <property type="match status" value="1"/>
</dbReference>
<accession>A0A3B0S2C9</accession>
<dbReference type="NCBIfam" id="TIGR01379">
    <property type="entry name" value="thiL"/>
    <property type="match status" value="1"/>
</dbReference>
<dbReference type="Pfam" id="PF00586">
    <property type="entry name" value="AIRS"/>
    <property type="match status" value="1"/>
</dbReference>
<keyword evidence="2" id="KW-0418">Kinase</keyword>
<gene>
    <name evidence="2" type="ORF">MNBD_ALPHA01-165</name>
</gene>
<dbReference type="CDD" id="cd02194">
    <property type="entry name" value="ThiL"/>
    <property type="match status" value="1"/>
</dbReference>
<dbReference type="InterPro" id="IPR036921">
    <property type="entry name" value="PurM-like_N_sf"/>
</dbReference>
<keyword evidence="2" id="KW-0808">Transferase</keyword>
<dbReference type="GO" id="GO:0009228">
    <property type="term" value="P:thiamine biosynthetic process"/>
    <property type="evidence" value="ECO:0007669"/>
    <property type="project" value="InterPro"/>
</dbReference>
<dbReference type="InterPro" id="IPR006283">
    <property type="entry name" value="ThiL-like"/>
</dbReference>
<dbReference type="Gene3D" id="3.90.650.10">
    <property type="entry name" value="PurM-like C-terminal domain"/>
    <property type="match status" value="1"/>
</dbReference>